<name>A0AA40KYA0_9HYME</name>
<reference evidence="2" key="1">
    <citation type="submission" date="2021-10" db="EMBL/GenBank/DDBJ databases">
        <title>Melipona bicolor Genome sequencing and assembly.</title>
        <authorList>
            <person name="Araujo N.S."/>
            <person name="Arias M.C."/>
        </authorList>
    </citation>
    <scope>NUCLEOTIDE SEQUENCE</scope>
    <source>
        <strain evidence="2">USP_2M_L1-L4_2017</strain>
        <tissue evidence="2">Whole body</tissue>
    </source>
</reference>
<evidence type="ECO:0000313" key="3">
    <source>
        <dbReference type="Proteomes" id="UP001177670"/>
    </source>
</evidence>
<dbReference type="AlphaFoldDB" id="A0AA40KYA0"/>
<evidence type="ECO:0000256" key="1">
    <source>
        <dbReference type="SAM" id="MobiDB-lite"/>
    </source>
</evidence>
<sequence length="126" mass="13974">MVVFYKDNDETDACNDENEQLDKGSNVLDHRHIKESTDSNLSANTDVTSEPIADSNLRPRNKDDDIYSDNGTSSVGARNKMEKITFRKANHQMVSKHAVIEVVNSLFPLLLDATLAAGARRNAINV</sequence>
<protein>
    <submittedName>
        <fullName evidence="2">Uncharacterized protein</fullName>
    </submittedName>
</protein>
<feature type="region of interest" description="Disordered" evidence="1">
    <location>
        <begin position="33"/>
        <end position="78"/>
    </location>
</feature>
<proteinExistence type="predicted"/>
<dbReference type="Proteomes" id="UP001177670">
    <property type="component" value="Unassembled WGS sequence"/>
</dbReference>
<feature type="region of interest" description="Disordered" evidence="1">
    <location>
        <begin position="7"/>
        <end position="26"/>
    </location>
</feature>
<accession>A0AA40KYA0</accession>
<keyword evidence="3" id="KW-1185">Reference proteome</keyword>
<comment type="caution">
    <text evidence="2">The sequence shown here is derived from an EMBL/GenBank/DDBJ whole genome shotgun (WGS) entry which is preliminary data.</text>
</comment>
<organism evidence="2 3">
    <name type="scientific">Melipona bicolor</name>
    <dbReference type="NCBI Taxonomy" id="60889"/>
    <lineage>
        <taxon>Eukaryota</taxon>
        <taxon>Metazoa</taxon>
        <taxon>Ecdysozoa</taxon>
        <taxon>Arthropoda</taxon>
        <taxon>Hexapoda</taxon>
        <taxon>Insecta</taxon>
        <taxon>Pterygota</taxon>
        <taxon>Neoptera</taxon>
        <taxon>Endopterygota</taxon>
        <taxon>Hymenoptera</taxon>
        <taxon>Apocrita</taxon>
        <taxon>Aculeata</taxon>
        <taxon>Apoidea</taxon>
        <taxon>Anthophila</taxon>
        <taxon>Apidae</taxon>
        <taxon>Melipona</taxon>
    </lineage>
</organism>
<feature type="compositionally biased region" description="Acidic residues" evidence="1">
    <location>
        <begin position="9"/>
        <end position="19"/>
    </location>
</feature>
<gene>
    <name evidence="2" type="ORF">K0M31_002059</name>
</gene>
<evidence type="ECO:0000313" key="2">
    <source>
        <dbReference type="EMBL" id="KAK1137555.1"/>
    </source>
</evidence>
<dbReference type="EMBL" id="JAHYIQ010000001">
    <property type="protein sequence ID" value="KAK1137555.1"/>
    <property type="molecule type" value="Genomic_DNA"/>
</dbReference>
<feature type="compositionally biased region" description="Polar residues" evidence="1">
    <location>
        <begin position="38"/>
        <end position="48"/>
    </location>
</feature>